<dbReference type="InterPro" id="IPR029044">
    <property type="entry name" value="Nucleotide-diphossugar_trans"/>
</dbReference>
<feature type="transmembrane region" description="Helical" evidence="1">
    <location>
        <begin position="308"/>
        <end position="326"/>
    </location>
</feature>
<evidence type="ECO:0000256" key="1">
    <source>
        <dbReference type="SAM" id="Phobius"/>
    </source>
</evidence>
<feature type="domain" description="Glycosyltransferase 2-like" evidence="2">
    <location>
        <begin position="48"/>
        <end position="168"/>
    </location>
</feature>
<sequence>MSGLQAALQAALPWASLGLAAFPWVLVGRNIPCLPRLRAAPSGPALVSILIPARDEAAQIEGCLRAALASQDAAIEVVVMDDGSRDDTAAIVRRVATQDPRVRLLAAPPLPQGWTGKVHACARLAEAARGTHLLFIDADVRLRSHAAAAMVSHAEKHDLALVSGVPRQQMGTLGEALTVPVINLMMLGYLPQGGRRGTRASLAAACGQLVLAEAAAYRAAGGHAAAPAVLHDALALARRMRARGFRTEVVDGSRLATCRMYRGFAEAWGGFSKNAREGMATPLGLPVWTLLLGGGHILPWLLLPHPAAFLAVLLSLVLRGLITWRMREPWWSVPLHPFAMAVALAIQWSALLGGGLGVKPEWKGRSYGGPPANPA</sequence>
<accession>A0A5B2TD04</accession>
<dbReference type="OrthoDB" id="9806525at2"/>
<keyword evidence="1" id="KW-0472">Membrane</keyword>
<evidence type="ECO:0000313" key="4">
    <source>
        <dbReference type="Proteomes" id="UP000322110"/>
    </source>
</evidence>
<gene>
    <name evidence="3" type="ORF">F0Q34_15260</name>
</gene>
<dbReference type="PANTHER" id="PTHR43646">
    <property type="entry name" value="GLYCOSYLTRANSFERASE"/>
    <property type="match status" value="1"/>
</dbReference>
<keyword evidence="1" id="KW-1133">Transmembrane helix</keyword>
<comment type="caution">
    <text evidence="3">The sequence shown here is derived from an EMBL/GenBank/DDBJ whole genome shotgun (WGS) entry which is preliminary data.</text>
</comment>
<dbReference type="PANTHER" id="PTHR43646:SF3">
    <property type="entry name" value="SLR1566 PROTEIN"/>
    <property type="match status" value="1"/>
</dbReference>
<dbReference type="Gene3D" id="3.90.550.10">
    <property type="entry name" value="Spore Coat Polysaccharide Biosynthesis Protein SpsA, Chain A"/>
    <property type="match status" value="1"/>
</dbReference>
<name>A0A5B2TD04_9PROT</name>
<dbReference type="EMBL" id="VUKA01000008">
    <property type="protein sequence ID" value="KAA2212396.1"/>
    <property type="molecule type" value="Genomic_DNA"/>
</dbReference>
<organism evidence="3 4">
    <name type="scientific">Teichococcus oryzae</name>
    <dbReference type="NCBI Taxonomy" id="1608942"/>
    <lineage>
        <taxon>Bacteria</taxon>
        <taxon>Pseudomonadati</taxon>
        <taxon>Pseudomonadota</taxon>
        <taxon>Alphaproteobacteria</taxon>
        <taxon>Acetobacterales</taxon>
        <taxon>Roseomonadaceae</taxon>
        <taxon>Roseomonas</taxon>
    </lineage>
</organism>
<dbReference type="RefSeq" id="WP_149813093.1">
    <property type="nucleotide sequence ID" value="NZ_VUKA01000008.1"/>
</dbReference>
<dbReference type="GO" id="GO:0016740">
    <property type="term" value="F:transferase activity"/>
    <property type="evidence" value="ECO:0007669"/>
    <property type="project" value="UniProtKB-KW"/>
</dbReference>
<proteinExistence type="predicted"/>
<dbReference type="SUPFAM" id="SSF53448">
    <property type="entry name" value="Nucleotide-diphospho-sugar transferases"/>
    <property type="match status" value="1"/>
</dbReference>
<dbReference type="Pfam" id="PF00535">
    <property type="entry name" value="Glycos_transf_2"/>
    <property type="match status" value="1"/>
</dbReference>
<feature type="transmembrane region" description="Helical" evidence="1">
    <location>
        <begin position="338"/>
        <end position="358"/>
    </location>
</feature>
<reference evidence="3 4" key="1">
    <citation type="journal article" date="2015" name="Int. J. Syst. Evol. Microbiol.">
        <title>Roseomonas oryzae sp. nov., isolated from paddy rhizosphere soil.</title>
        <authorList>
            <person name="Ramaprasad E.V."/>
            <person name="Sasikala Ch."/>
            <person name="Ramana Ch.V."/>
        </authorList>
    </citation>
    <scope>NUCLEOTIDE SEQUENCE [LARGE SCALE GENOMIC DNA]</scope>
    <source>
        <strain evidence="3 4">KCTC 42542</strain>
    </source>
</reference>
<evidence type="ECO:0000259" key="2">
    <source>
        <dbReference type="Pfam" id="PF00535"/>
    </source>
</evidence>
<dbReference type="AlphaFoldDB" id="A0A5B2TD04"/>
<dbReference type="InterPro" id="IPR001173">
    <property type="entry name" value="Glyco_trans_2-like"/>
</dbReference>
<keyword evidence="1" id="KW-0812">Transmembrane</keyword>
<evidence type="ECO:0000313" key="3">
    <source>
        <dbReference type="EMBL" id="KAA2212396.1"/>
    </source>
</evidence>
<keyword evidence="3" id="KW-0808">Transferase</keyword>
<dbReference type="Proteomes" id="UP000322110">
    <property type="component" value="Unassembled WGS sequence"/>
</dbReference>
<dbReference type="CDD" id="cd00761">
    <property type="entry name" value="Glyco_tranf_GTA_type"/>
    <property type="match status" value="1"/>
</dbReference>
<protein>
    <submittedName>
        <fullName evidence="3">Glycosyltransferase</fullName>
    </submittedName>
</protein>
<keyword evidence="4" id="KW-1185">Reference proteome</keyword>